<dbReference type="SUPFAM" id="SSF47413">
    <property type="entry name" value="lambda repressor-like DNA-binding domains"/>
    <property type="match status" value="1"/>
</dbReference>
<dbReference type="Gene3D" id="1.10.260.40">
    <property type="entry name" value="lambda repressor-like DNA-binding domains"/>
    <property type="match status" value="1"/>
</dbReference>
<dbReference type="CDD" id="cd00093">
    <property type="entry name" value="HTH_XRE"/>
    <property type="match status" value="1"/>
</dbReference>
<reference evidence="3" key="1">
    <citation type="journal article" date="2019" name="Int. J. Syst. Evol. Microbiol.">
        <title>The Global Catalogue of Microorganisms (GCM) 10K type strain sequencing project: providing services to taxonomists for standard genome sequencing and annotation.</title>
        <authorList>
            <consortium name="The Broad Institute Genomics Platform"/>
            <consortium name="The Broad Institute Genome Sequencing Center for Infectious Disease"/>
            <person name="Wu L."/>
            <person name="Ma J."/>
        </authorList>
    </citation>
    <scope>NUCLEOTIDE SEQUENCE [LARGE SCALE GENOMIC DNA]</scope>
    <source>
        <strain evidence="3">CCUG 53519</strain>
    </source>
</reference>
<evidence type="ECO:0000313" key="3">
    <source>
        <dbReference type="Proteomes" id="UP001597169"/>
    </source>
</evidence>
<sequence length="220" mass="25205">MPRRILTREEFEYLKMSDLGERLKFYRKEAGKLHSNKTFTTTAMSERVGVSHQTIISIERGDSKKPAYQLIYKITQDLGIPFDALTDDFYQGELRSIAIGEPTEPAPDSSEESSLSYIGAIVYQAFTDGMMRFIHDLQSPHPLDREQLIASLGRIIGELESLKPSEELFNQPHPAVKASILLNEMGKYPNAFPVFPRESWNEHLDSFFSDYHNKEEVNNE</sequence>
<organism evidence="2 3">
    <name type="scientific">Paenibacillus provencensis</name>
    <dbReference type="NCBI Taxonomy" id="441151"/>
    <lineage>
        <taxon>Bacteria</taxon>
        <taxon>Bacillati</taxon>
        <taxon>Bacillota</taxon>
        <taxon>Bacilli</taxon>
        <taxon>Bacillales</taxon>
        <taxon>Paenibacillaceae</taxon>
        <taxon>Paenibacillus</taxon>
    </lineage>
</organism>
<protein>
    <submittedName>
        <fullName evidence="2">Helix-turn-helix transcriptional regulator</fullName>
    </submittedName>
</protein>
<dbReference type="Proteomes" id="UP001597169">
    <property type="component" value="Unassembled WGS sequence"/>
</dbReference>
<dbReference type="InterPro" id="IPR010982">
    <property type="entry name" value="Lambda_DNA-bd_dom_sf"/>
</dbReference>
<feature type="domain" description="HTH cro/C1-type" evidence="1">
    <location>
        <begin position="42"/>
        <end position="85"/>
    </location>
</feature>
<dbReference type="Pfam" id="PF01381">
    <property type="entry name" value="HTH_3"/>
    <property type="match status" value="1"/>
</dbReference>
<gene>
    <name evidence="2" type="ORF">ACFQ3J_05465</name>
</gene>
<dbReference type="EMBL" id="JBHTKX010000001">
    <property type="protein sequence ID" value="MFD1127626.1"/>
    <property type="molecule type" value="Genomic_DNA"/>
</dbReference>
<comment type="caution">
    <text evidence="2">The sequence shown here is derived from an EMBL/GenBank/DDBJ whole genome shotgun (WGS) entry which is preliminary data.</text>
</comment>
<dbReference type="RefSeq" id="WP_379292305.1">
    <property type="nucleotide sequence ID" value="NZ_JBHTKX010000001.1"/>
</dbReference>
<dbReference type="InterPro" id="IPR001387">
    <property type="entry name" value="Cro/C1-type_HTH"/>
</dbReference>
<dbReference type="PROSITE" id="PS50943">
    <property type="entry name" value="HTH_CROC1"/>
    <property type="match status" value="1"/>
</dbReference>
<keyword evidence="3" id="KW-1185">Reference proteome</keyword>
<proteinExistence type="predicted"/>
<name>A0ABW3Q1X6_9BACL</name>
<evidence type="ECO:0000313" key="2">
    <source>
        <dbReference type="EMBL" id="MFD1127626.1"/>
    </source>
</evidence>
<dbReference type="SMART" id="SM00530">
    <property type="entry name" value="HTH_XRE"/>
    <property type="match status" value="1"/>
</dbReference>
<evidence type="ECO:0000259" key="1">
    <source>
        <dbReference type="PROSITE" id="PS50943"/>
    </source>
</evidence>
<accession>A0ABW3Q1X6</accession>